<organism evidence="1 2">
    <name type="scientific">Aquimarina atlantica</name>
    <dbReference type="NCBI Taxonomy" id="1317122"/>
    <lineage>
        <taxon>Bacteria</taxon>
        <taxon>Pseudomonadati</taxon>
        <taxon>Bacteroidota</taxon>
        <taxon>Flavobacteriia</taxon>
        <taxon>Flavobacteriales</taxon>
        <taxon>Flavobacteriaceae</taxon>
        <taxon>Aquimarina</taxon>
    </lineage>
</organism>
<dbReference type="OrthoDB" id="1148517at2"/>
<name>A0A023C035_9FLAO</name>
<proteinExistence type="predicted"/>
<sequence>MSGIKEMKANFCIVFLLCMGMVMHAQIENSTSLRIDAKSDLNTNKYSLSKGVNPNFNSDSSLYKTPEALSEYARSKPTFDMTGNDGFFKPKTDAVPKWFKKDNEIKDEYRSDQYLGDFKSNGEFVRLMYRDHQFVDGDVVRIYLNDAVIVSKIFLSGDFKGISVDLAKGFNKIDIQALNQGESGPNTAEFHLYDEKGNLLTSSEWNLTTGVKATLIVVKD</sequence>
<gene>
    <name evidence="1" type="ORF">ATO12_01890</name>
</gene>
<reference evidence="1 2" key="1">
    <citation type="submission" date="2014-04" db="EMBL/GenBank/DDBJ databases">
        <title>Aquimarina sp. 22II-S11-z7 Genome Sequencing.</title>
        <authorList>
            <person name="Lai Q."/>
        </authorList>
    </citation>
    <scope>NUCLEOTIDE SEQUENCE [LARGE SCALE GENOMIC DNA]</scope>
    <source>
        <strain evidence="1 2">22II-S11-z7</strain>
    </source>
</reference>
<comment type="caution">
    <text evidence="1">The sequence shown here is derived from an EMBL/GenBank/DDBJ whole genome shotgun (WGS) entry which is preliminary data.</text>
</comment>
<evidence type="ECO:0000313" key="2">
    <source>
        <dbReference type="Proteomes" id="UP000023541"/>
    </source>
</evidence>
<dbReference type="AlphaFoldDB" id="A0A023C035"/>
<evidence type="ECO:0008006" key="3">
    <source>
        <dbReference type="Google" id="ProtNLM"/>
    </source>
</evidence>
<evidence type="ECO:0000313" key="1">
    <source>
        <dbReference type="EMBL" id="EZH75559.1"/>
    </source>
</evidence>
<dbReference type="STRING" id="1317122.ATO12_01890"/>
<dbReference type="EMBL" id="AQRA01000001">
    <property type="protein sequence ID" value="EZH75559.1"/>
    <property type="molecule type" value="Genomic_DNA"/>
</dbReference>
<accession>A0A023C035</accession>
<keyword evidence="2" id="KW-1185">Reference proteome</keyword>
<dbReference type="RefSeq" id="WP_131248748.1">
    <property type="nucleotide sequence ID" value="NZ_AQRA01000001.1"/>
</dbReference>
<protein>
    <recommendedName>
        <fullName evidence="3">Secreted protein</fullName>
    </recommendedName>
</protein>
<dbReference type="Proteomes" id="UP000023541">
    <property type="component" value="Unassembled WGS sequence"/>
</dbReference>
<dbReference type="eggNOG" id="ENOG5032TAN">
    <property type="taxonomic scope" value="Bacteria"/>
</dbReference>